<dbReference type="PATRIC" id="fig|301375.6.peg.50"/>
<reference evidence="4 5" key="2">
    <citation type="journal article" date="2015" name="MBio">
        <title>Genome-Resolved Metagenomic Analysis Reveals Roles for Candidate Phyla and Other Microbial Community Members in Biogeochemical Transformations in Oil Reservoirs.</title>
        <authorList>
            <person name="Hu P."/>
            <person name="Tom L."/>
            <person name="Singh A."/>
            <person name="Thomas B.C."/>
            <person name="Baker B.J."/>
            <person name="Piceno Y.M."/>
            <person name="Andersen G.L."/>
            <person name="Banfield J.F."/>
        </authorList>
    </citation>
    <scope>NUCLEOTIDE SEQUENCE [LARGE SCALE GENOMIC DNA]</scope>
    <source>
        <strain evidence="2">57_489</strain>
    </source>
</reference>
<accession>A0A101FU09</accession>
<dbReference type="Proteomes" id="UP000057043">
    <property type="component" value="Unassembled WGS sequence"/>
</dbReference>
<evidence type="ECO:0000313" key="2">
    <source>
        <dbReference type="EMBL" id="KUK44264.1"/>
    </source>
</evidence>
<gene>
    <name evidence="2" type="ORF">XD72_1396</name>
    <name evidence="3" type="ORF">XE07_1162</name>
</gene>
<evidence type="ECO:0000256" key="1">
    <source>
        <dbReference type="SAM" id="MobiDB-lite"/>
    </source>
</evidence>
<evidence type="ECO:0008006" key="6">
    <source>
        <dbReference type="Google" id="ProtNLM"/>
    </source>
</evidence>
<evidence type="ECO:0000313" key="3">
    <source>
        <dbReference type="EMBL" id="KUK96320.1"/>
    </source>
</evidence>
<evidence type="ECO:0000313" key="5">
    <source>
        <dbReference type="Proteomes" id="UP000057043"/>
    </source>
</evidence>
<dbReference type="AlphaFoldDB" id="A0A101FU09"/>
<dbReference type="EMBL" id="LGHB01000015">
    <property type="protein sequence ID" value="KUK96320.1"/>
    <property type="molecule type" value="Genomic_DNA"/>
</dbReference>
<proteinExistence type="predicted"/>
<evidence type="ECO:0000313" key="4">
    <source>
        <dbReference type="Proteomes" id="UP000053961"/>
    </source>
</evidence>
<organism evidence="2 5">
    <name type="scientific">Methanothrix harundinacea</name>
    <dbReference type="NCBI Taxonomy" id="301375"/>
    <lineage>
        <taxon>Archaea</taxon>
        <taxon>Methanobacteriati</taxon>
        <taxon>Methanobacteriota</taxon>
        <taxon>Stenosarchaea group</taxon>
        <taxon>Methanomicrobia</taxon>
        <taxon>Methanotrichales</taxon>
        <taxon>Methanotrichaceae</taxon>
        <taxon>Methanothrix</taxon>
    </lineage>
</organism>
<dbReference type="Proteomes" id="UP000053961">
    <property type="component" value="Unassembled WGS sequence"/>
</dbReference>
<reference evidence="3" key="1">
    <citation type="journal article" date="2015" name="MBio">
        <title>Genome-resolved metagenomic analysis reveals roles for candidate phyla and other microbial community members in biogeochemical transformations in oil reservoirs.</title>
        <authorList>
            <person name="Hu P."/>
            <person name="Tom L."/>
            <person name="Singh A."/>
            <person name="Thomas B.C."/>
            <person name="Baker B.J."/>
            <person name="Piceno Y.M."/>
            <person name="Andersen G.L."/>
            <person name="Banfield J.F."/>
        </authorList>
    </citation>
    <scope>NUCLEOTIDE SEQUENCE [LARGE SCALE GENOMIC DNA]</scope>
    <source>
        <strain evidence="3">56_747</strain>
    </source>
</reference>
<protein>
    <recommendedName>
        <fullName evidence="6">Transposase</fullName>
    </recommendedName>
</protein>
<dbReference type="InterPro" id="IPR009057">
    <property type="entry name" value="Homeodomain-like_sf"/>
</dbReference>
<dbReference type="Pfam" id="PF13565">
    <property type="entry name" value="HTH_32"/>
    <property type="match status" value="1"/>
</dbReference>
<feature type="region of interest" description="Disordered" evidence="1">
    <location>
        <begin position="142"/>
        <end position="161"/>
    </location>
</feature>
<name>A0A101FU09_9EURY</name>
<dbReference type="EMBL" id="LGFT01000030">
    <property type="protein sequence ID" value="KUK44264.1"/>
    <property type="molecule type" value="Genomic_DNA"/>
</dbReference>
<comment type="caution">
    <text evidence="2">The sequence shown here is derived from an EMBL/GenBank/DDBJ whole genome shotgun (WGS) entry which is preliminary data.</text>
</comment>
<dbReference type="SUPFAM" id="SSF46689">
    <property type="entry name" value="Homeodomain-like"/>
    <property type="match status" value="1"/>
</dbReference>
<sequence>MPKPEQVSIQRCMAPEELDFRIKELEKYSRILKRLRFIRYRYQGFSVETSAHLVGITKSVGYTWQRKWNDGGYEELIPRHGGGRPTKLSEVQKEQLKILLIQRDRWTTSEVKDLINKEFGVEYTPKQIRIILKKLGMGHARSSANSIPESGECGTKLTTNH</sequence>